<protein>
    <recommendedName>
        <fullName evidence="3">SCP domain-containing protein</fullName>
    </recommendedName>
</protein>
<evidence type="ECO:0000313" key="5">
    <source>
        <dbReference type="Proteomes" id="UP001642502"/>
    </source>
</evidence>
<dbReference type="Proteomes" id="UP001642502">
    <property type="component" value="Unassembled WGS sequence"/>
</dbReference>
<dbReference type="InterPro" id="IPR035940">
    <property type="entry name" value="CAP_sf"/>
</dbReference>
<feature type="signal peptide" evidence="2">
    <location>
        <begin position="1"/>
        <end position="17"/>
    </location>
</feature>
<sequence>MKASFALALTGALLATASPIYKRKLHTDYVTNIVFVTVTVDPSEPASTSTQPSTSSTYYTSTSSSAEPSTTSIEVTTSSSIPPPPAPTTTWTTSSPPPPPPPVTTSSVPVEAVTTTAAVTSKPVAAAPAVESSSPAAQATTATASSSDVGTSQAGSSQAGSSKATSSEPTDFASTAVYHHNLHRSNHSAPAVSWNTDLASYAATVAASCVFAHNLKPGSSTGSYGQNIAVYGASGDVASTNPSGVVAQAVTDMWYNGEVWQFPEDGYGESNPDMSNFEAWGHFSQVVWAATTEIGCASQYCAPGTIYSGMGSWFTVCDYRSQGNMGGEYGSNVLPSLGQATVTA</sequence>
<dbReference type="PROSITE" id="PS01009">
    <property type="entry name" value="CRISP_1"/>
    <property type="match status" value="1"/>
</dbReference>
<dbReference type="SUPFAM" id="SSF55797">
    <property type="entry name" value="PR-1-like"/>
    <property type="match status" value="1"/>
</dbReference>
<proteinExistence type="predicted"/>
<keyword evidence="2" id="KW-0732">Signal</keyword>
<reference evidence="4 5" key="1">
    <citation type="submission" date="2024-01" db="EMBL/GenBank/DDBJ databases">
        <authorList>
            <person name="Allen C."/>
            <person name="Tagirdzhanova G."/>
        </authorList>
    </citation>
    <scope>NUCLEOTIDE SEQUENCE [LARGE SCALE GENOMIC DNA]</scope>
    <source>
        <strain evidence="4 5">CBS 119000</strain>
    </source>
</reference>
<organism evidence="4 5">
    <name type="scientific">Sporothrix epigloea</name>
    <dbReference type="NCBI Taxonomy" id="1892477"/>
    <lineage>
        <taxon>Eukaryota</taxon>
        <taxon>Fungi</taxon>
        <taxon>Dikarya</taxon>
        <taxon>Ascomycota</taxon>
        <taxon>Pezizomycotina</taxon>
        <taxon>Sordariomycetes</taxon>
        <taxon>Sordariomycetidae</taxon>
        <taxon>Ophiostomatales</taxon>
        <taxon>Ophiostomataceae</taxon>
        <taxon>Sporothrix</taxon>
    </lineage>
</organism>
<evidence type="ECO:0000313" key="4">
    <source>
        <dbReference type="EMBL" id="CAK7273143.1"/>
    </source>
</evidence>
<feature type="chain" id="PRO_5045354823" description="SCP domain-containing protein" evidence="2">
    <location>
        <begin position="18"/>
        <end position="344"/>
    </location>
</feature>
<dbReference type="Pfam" id="PF00188">
    <property type="entry name" value="CAP"/>
    <property type="match status" value="1"/>
</dbReference>
<name>A0ABP0DXX1_9PEZI</name>
<dbReference type="SMART" id="SM00198">
    <property type="entry name" value="SCP"/>
    <property type="match status" value="1"/>
</dbReference>
<gene>
    <name evidence="4" type="ORF">SEPCBS119000_005493</name>
</gene>
<feature type="compositionally biased region" description="Low complexity" evidence="1">
    <location>
        <begin position="126"/>
        <end position="167"/>
    </location>
</feature>
<dbReference type="PANTHER" id="PTHR10334">
    <property type="entry name" value="CYSTEINE-RICH SECRETORY PROTEIN-RELATED"/>
    <property type="match status" value="1"/>
</dbReference>
<comment type="caution">
    <text evidence="4">The sequence shown here is derived from an EMBL/GenBank/DDBJ whole genome shotgun (WGS) entry which is preliminary data.</text>
</comment>
<feature type="compositionally biased region" description="Low complexity" evidence="1">
    <location>
        <begin position="42"/>
        <end position="80"/>
    </location>
</feature>
<dbReference type="EMBL" id="CAWUON010000105">
    <property type="protein sequence ID" value="CAK7273143.1"/>
    <property type="molecule type" value="Genomic_DNA"/>
</dbReference>
<evidence type="ECO:0000256" key="2">
    <source>
        <dbReference type="SAM" id="SignalP"/>
    </source>
</evidence>
<feature type="region of interest" description="Disordered" evidence="1">
    <location>
        <begin position="42"/>
        <end position="108"/>
    </location>
</feature>
<dbReference type="InterPro" id="IPR014044">
    <property type="entry name" value="CAP_dom"/>
</dbReference>
<dbReference type="InterPro" id="IPR018244">
    <property type="entry name" value="Allrgn_V5/Tpx1_CS"/>
</dbReference>
<dbReference type="CDD" id="cd05380">
    <property type="entry name" value="CAP_euk"/>
    <property type="match status" value="1"/>
</dbReference>
<dbReference type="PRINTS" id="PR00837">
    <property type="entry name" value="V5TPXLIKE"/>
</dbReference>
<evidence type="ECO:0000256" key="1">
    <source>
        <dbReference type="SAM" id="MobiDB-lite"/>
    </source>
</evidence>
<feature type="region of interest" description="Disordered" evidence="1">
    <location>
        <begin position="126"/>
        <end position="169"/>
    </location>
</feature>
<dbReference type="InterPro" id="IPR001283">
    <property type="entry name" value="CRISP-related"/>
</dbReference>
<feature type="domain" description="SCP" evidence="3">
    <location>
        <begin position="171"/>
        <end position="327"/>
    </location>
</feature>
<accession>A0ABP0DXX1</accession>
<keyword evidence="5" id="KW-1185">Reference proteome</keyword>
<dbReference type="Gene3D" id="3.40.33.10">
    <property type="entry name" value="CAP"/>
    <property type="match status" value="1"/>
</dbReference>
<evidence type="ECO:0000259" key="3">
    <source>
        <dbReference type="SMART" id="SM00198"/>
    </source>
</evidence>